<sequence length="182" mass="20923">MNEITWNKYGLIIYLVKELQKVSPQIGKTVIQKMVYILTELFNVPTGYEFSLYTYGPYSNELAEDISFVAALDGIKVKPSKKFGYEIKVGSRSGEIIKEAESFIKDYMSNIKQAVEAFGNLTARELELRSTLIYIAINDSNLSKDGIIKKFKVLKPYFTDEEIEKALNDLVEKKFIKFECQR</sequence>
<name>A0ABX2R980_9THEO</name>
<dbReference type="Proteomes" id="UP000604066">
    <property type="component" value="Unassembled WGS sequence"/>
</dbReference>
<organism evidence="1 2">
    <name type="scientific">Carboxydothermus ferrireducens DSM 11255</name>
    <dbReference type="NCBI Taxonomy" id="1119529"/>
    <lineage>
        <taxon>Bacteria</taxon>
        <taxon>Bacillati</taxon>
        <taxon>Bacillota</taxon>
        <taxon>Clostridia</taxon>
        <taxon>Thermoanaerobacterales</taxon>
        <taxon>Thermoanaerobacteraceae</taxon>
        <taxon>Carboxydothermus</taxon>
    </lineage>
</organism>
<evidence type="ECO:0000313" key="1">
    <source>
        <dbReference type="EMBL" id="NYE57737.1"/>
    </source>
</evidence>
<gene>
    <name evidence="1" type="ORF">HDG70_001452</name>
</gene>
<keyword evidence="2" id="KW-1185">Reference proteome</keyword>
<evidence type="ECO:0000313" key="2">
    <source>
        <dbReference type="Proteomes" id="UP000604066"/>
    </source>
</evidence>
<accession>A0ABX2R980</accession>
<proteinExistence type="predicted"/>
<dbReference type="RefSeq" id="WP_034541853.1">
    <property type="nucleotide sequence ID" value="NZ_ATYG01000017.1"/>
</dbReference>
<comment type="caution">
    <text evidence="1">The sequence shown here is derived from an EMBL/GenBank/DDBJ whole genome shotgun (WGS) entry which is preliminary data.</text>
</comment>
<protein>
    <submittedName>
        <fullName evidence="1">Uncharacterized protein YwgA</fullName>
    </submittedName>
</protein>
<reference evidence="1 2" key="1">
    <citation type="submission" date="2020-07" db="EMBL/GenBank/DDBJ databases">
        <title>Genomic Encyclopedia of Type Strains, Phase III (KMG-III): the genomes of soil and plant-associated and newly described type strains.</title>
        <authorList>
            <person name="Whitman W."/>
        </authorList>
    </citation>
    <scope>NUCLEOTIDE SEQUENCE [LARGE SCALE GENOMIC DNA]</scope>
    <source>
        <strain evidence="1 2">DSM 11255</strain>
    </source>
</reference>
<dbReference type="EMBL" id="JACCBS010000002">
    <property type="protein sequence ID" value="NYE57737.1"/>
    <property type="molecule type" value="Genomic_DNA"/>
</dbReference>